<evidence type="ECO:0000256" key="10">
    <source>
        <dbReference type="ARBA" id="ARBA00022723"/>
    </source>
</evidence>
<comment type="catalytic activity">
    <reaction evidence="1 14 15 16">
        <text>Endonucleolytic cleavage to 5'-phosphomonoester.</text>
        <dbReference type="EC" id="3.1.26.4"/>
    </reaction>
</comment>
<keyword evidence="11 14" id="KW-0255">Endonuclease</keyword>
<keyword evidence="17" id="KW-0175">Coiled coil</keyword>
<dbReference type="GO" id="GO:0043137">
    <property type="term" value="P:DNA replication, removal of RNA primer"/>
    <property type="evidence" value="ECO:0007669"/>
    <property type="project" value="TreeGrafter"/>
</dbReference>
<comment type="cofactor">
    <cofactor evidence="14 15">
        <name>Mn(2+)</name>
        <dbReference type="ChEBI" id="CHEBI:29035"/>
    </cofactor>
    <cofactor evidence="14 15">
        <name>Mg(2+)</name>
        <dbReference type="ChEBI" id="CHEBI:18420"/>
    </cofactor>
    <text evidence="14 15">Manganese or magnesium. Binds 1 divalent metal ion per monomer in the absence of substrate. May bind a second metal ion after substrate binding.</text>
</comment>
<organism evidence="19 20">
    <name type="scientific">Pueribacillus theae</name>
    <dbReference type="NCBI Taxonomy" id="2171751"/>
    <lineage>
        <taxon>Bacteria</taxon>
        <taxon>Bacillati</taxon>
        <taxon>Bacillota</taxon>
        <taxon>Bacilli</taxon>
        <taxon>Bacillales</taxon>
        <taxon>Bacillaceae</taxon>
        <taxon>Pueribacillus</taxon>
    </lineage>
</organism>
<dbReference type="PROSITE" id="PS51975">
    <property type="entry name" value="RNASE_H_2"/>
    <property type="match status" value="1"/>
</dbReference>
<dbReference type="NCBIfam" id="NF000594">
    <property type="entry name" value="PRK00015.1-1"/>
    <property type="match status" value="1"/>
</dbReference>
<keyword evidence="9 14" id="KW-0540">Nuclease</keyword>
<sequence length="251" mass="28136">MPIQKIEEYVRNASITEELLEQLRKDERKGVQRLLAKVEKEQEEQKRLIEQYEQMSRYETAQKMKGKKFIAGVDEVGRGSLAGSVVAAAVILPDEPILGLYDSKQVNKKKRMELFERIHEKAIVGIGTASPHEIDRHNIYIATKMAMVKAIKACSPNIDHVLVDAMQLPISISQTSIIEGDKKSVSIAAASIIAKVTRDRMMAELAQSFPQYGFDRNVGYGTKEHLYALKNYGATSEHRLSFSPVADTMKG</sequence>
<evidence type="ECO:0000256" key="15">
    <source>
        <dbReference type="PROSITE-ProRule" id="PRU01319"/>
    </source>
</evidence>
<dbReference type="Proteomes" id="UP000245998">
    <property type="component" value="Unassembled WGS sequence"/>
</dbReference>
<evidence type="ECO:0000256" key="17">
    <source>
        <dbReference type="SAM" id="Coils"/>
    </source>
</evidence>
<comment type="subcellular location">
    <subcellularLocation>
        <location evidence="4 14">Cytoplasm</location>
    </subcellularLocation>
</comment>
<evidence type="ECO:0000256" key="7">
    <source>
        <dbReference type="ARBA" id="ARBA00019179"/>
    </source>
</evidence>
<dbReference type="SUPFAM" id="SSF53098">
    <property type="entry name" value="Ribonuclease H-like"/>
    <property type="match status" value="1"/>
</dbReference>
<keyword evidence="10 14" id="KW-0479">Metal-binding</keyword>
<feature type="binding site" evidence="14 15">
    <location>
        <position position="164"/>
    </location>
    <ligand>
        <name>a divalent metal cation</name>
        <dbReference type="ChEBI" id="CHEBI:60240"/>
    </ligand>
</feature>
<dbReference type="GO" id="GO:0004523">
    <property type="term" value="F:RNA-DNA hybrid ribonuclease activity"/>
    <property type="evidence" value="ECO:0007669"/>
    <property type="project" value="UniProtKB-UniRule"/>
</dbReference>
<feature type="binding site" evidence="14 15">
    <location>
        <position position="74"/>
    </location>
    <ligand>
        <name>a divalent metal cation</name>
        <dbReference type="ChEBI" id="CHEBI:60240"/>
    </ligand>
</feature>
<dbReference type="PANTHER" id="PTHR10954:SF18">
    <property type="entry name" value="RIBONUCLEASE HII"/>
    <property type="match status" value="1"/>
</dbReference>
<evidence type="ECO:0000256" key="12">
    <source>
        <dbReference type="ARBA" id="ARBA00022801"/>
    </source>
</evidence>
<evidence type="ECO:0000256" key="5">
    <source>
        <dbReference type="ARBA" id="ARBA00007383"/>
    </source>
</evidence>
<dbReference type="InterPro" id="IPR024567">
    <property type="entry name" value="RNase_HII/HIII_dom"/>
</dbReference>
<dbReference type="GO" id="GO:0006298">
    <property type="term" value="P:mismatch repair"/>
    <property type="evidence" value="ECO:0007669"/>
    <property type="project" value="TreeGrafter"/>
</dbReference>
<evidence type="ECO:0000256" key="13">
    <source>
        <dbReference type="ARBA" id="ARBA00023211"/>
    </source>
</evidence>
<dbReference type="FunFam" id="3.30.420.10:FF:000006">
    <property type="entry name" value="Ribonuclease HII"/>
    <property type="match status" value="1"/>
</dbReference>
<evidence type="ECO:0000256" key="16">
    <source>
        <dbReference type="RuleBase" id="RU003515"/>
    </source>
</evidence>
<dbReference type="InterPro" id="IPR022898">
    <property type="entry name" value="RNase_HII"/>
</dbReference>
<feature type="binding site" evidence="14 15">
    <location>
        <position position="75"/>
    </location>
    <ligand>
        <name>a divalent metal cation</name>
        <dbReference type="ChEBI" id="CHEBI:60240"/>
    </ligand>
</feature>
<dbReference type="InterPro" id="IPR001352">
    <property type="entry name" value="RNase_HII/HIII"/>
</dbReference>
<evidence type="ECO:0000256" key="2">
    <source>
        <dbReference type="ARBA" id="ARBA00001946"/>
    </source>
</evidence>
<dbReference type="PANTHER" id="PTHR10954">
    <property type="entry name" value="RIBONUCLEASE H2 SUBUNIT A"/>
    <property type="match status" value="1"/>
</dbReference>
<comment type="similarity">
    <text evidence="5 14 16">Belongs to the RNase HII family.</text>
</comment>
<evidence type="ECO:0000256" key="3">
    <source>
        <dbReference type="ARBA" id="ARBA00004065"/>
    </source>
</evidence>
<evidence type="ECO:0000256" key="4">
    <source>
        <dbReference type="ARBA" id="ARBA00004496"/>
    </source>
</evidence>
<keyword evidence="12 14" id="KW-0378">Hydrolase</keyword>
<feature type="domain" description="RNase H type-2" evidence="18">
    <location>
        <begin position="68"/>
        <end position="251"/>
    </location>
</feature>
<evidence type="ECO:0000256" key="11">
    <source>
        <dbReference type="ARBA" id="ARBA00022759"/>
    </source>
</evidence>
<name>A0A2U1K8R8_9BACI</name>
<dbReference type="AlphaFoldDB" id="A0A2U1K8R8"/>
<dbReference type="InterPro" id="IPR012337">
    <property type="entry name" value="RNaseH-like_sf"/>
</dbReference>
<evidence type="ECO:0000313" key="20">
    <source>
        <dbReference type="Proteomes" id="UP000245998"/>
    </source>
</evidence>
<evidence type="ECO:0000313" key="19">
    <source>
        <dbReference type="EMBL" id="PWA13588.1"/>
    </source>
</evidence>
<keyword evidence="8 14" id="KW-0963">Cytoplasm</keyword>
<evidence type="ECO:0000256" key="9">
    <source>
        <dbReference type="ARBA" id="ARBA00022722"/>
    </source>
</evidence>
<dbReference type="InterPro" id="IPR036397">
    <property type="entry name" value="RNaseH_sf"/>
</dbReference>
<feature type="coiled-coil region" evidence="17">
    <location>
        <begin position="6"/>
        <end position="58"/>
    </location>
</feature>
<dbReference type="NCBIfam" id="NF000595">
    <property type="entry name" value="PRK00015.1-3"/>
    <property type="match status" value="1"/>
</dbReference>
<dbReference type="GO" id="GO:0032299">
    <property type="term" value="C:ribonuclease H2 complex"/>
    <property type="evidence" value="ECO:0007669"/>
    <property type="project" value="TreeGrafter"/>
</dbReference>
<dbReference type="Pfam" id="PF01351">
    <property type="entry name" value="RNase_HII"/>
    <property type="match status" value="1"/>
</dbReference>
<keyword evidence="20" id="KW-1185">Reference proteome</keyword>
<gene>
    <name evidence="14" type="primary">rnhB</name>
    <name evidence="19" type="ORF">DCC39_00930</name>
</gene>
<evidence type="ECO:0000259" key="18">
    <source>
        <dbReference type="PROSITE" id="PS51975"/>
    </source>
</evidence>
<dbReference type="OrthoDB" id="9803420at2"/>
<dbReference type="GO" id="GO:0005737">
    <property type="term" value="C:cytoplasm"/>
    <property type="evidence" value="ECO:0007669"/>
    <property type="project" value="UniProtKB-SubCell"/>
</dbReference>
<proteinExistence type="inferred from homology"/>
<reference evidence="19 20" key="1">
    <citation type="submission" date="2018-04" db="EMBL/GenBank/DDBJ databases">
        <title>Camelliibacillus theae gen. nov., sp. nov., isolated from Pu'er tea.</title>
        <authorList>
            <person name="Niu L."/>
        </authorList>
    </citation>
    <scope>NUCLEOTIDE SEQUENCE [LARGE SCALE GENOMIC DNA]</scope>
    <source>
        <strain evidence="19 20">T8</strain>
    </source>
</reference>
<comment type="cofactor">
    <cofactor evidence="2">
        <name>Mg(2+)</name>
        <dbReference type="ChEBI" id="CHEBI:18420"/>
    </cofactor>
</comment>
<dbReference type="HAMAP" id="MF_00052_B">
    <property type="entry name" value="RNase_HII_B"/>
    <property type="match status" value="1"/>
</dbReference>
<dbReference type="CDD" id="cd07182">
    <property type="entry name" value="RNase_HII_bacteria_HII_like"/>
    <property type="match status" value="1"/>
</dbReference>
<dbReference type="GO" id="GO:0030145">
    <property type="term" value="F:manganese ion binding"/>
    <property type="evidence" value="ECO:0007669"/>
    <property type="project" value="UniProtKB-UniRule"/>
</dbReference>
<accession>A0A2U1K8R8</accession>
<evidence type="ECO:0000256" key="8">
    <source>
        <dbReference type="ARBA" id="ARBA00022490"/>
    </source>
</evidence>
<keyword evidence="13 14" id="KW-0464">Manganese</keyword>
<protein>
    <recommendedName>
        <fullName evidence="7 14">Ribonuclease HII</fullName>
        <shortName evidence="14">RNase HII</shortName>
        <ecNumber evidence="6 14">3.1.26.4</ecNumber>
    </recommendedName>
</protein>
<dbReference type="EMBL" id="QCZG01000001">
    <property type="protein sequence ID" value="PWA13588.1"/>
    <property type="molecule type" value="Genomic_DNA"/>
</dbReference>
<comment type="caution">
    <text evidence="19">The sequence shown here is derived from an EMBL/GenBank/DDBJ whole genome shotgun (WGS) entry which is preliminary data.</text>
</comment>
<evidence type="ECO:0000256" key="6">
    <source>
        <dbReference type="ARBA" id="ARBA00012180"/>
    </source>
</evidence>
<dbReference type="Gene3D" id="3.30.420.10">
    <property type="entry name" value="Ribonuclease H-like superfamily/Ribonuclease H"/>
    <property type="match status" value="1"/>
</dbReference>
<evidence type="ECO:0000256" key="1">
    <source>
        <dbReference type="ARBA" id="ARBA00000077"/>
    </source>
</evidence>
<dbReference type="GO" id="GO:0003723">
    <property type="term" value="F:RNA binding"/>
    <property type="evidence" value="ECO:0007669"/>
    <property type="project" value="UniProtKB-UniRule"/>
</dbReference>
<evidence type="ECO:0000256" key="14">
    <source>
        <dbReference type="HAMAP-Rule" id="MF_00052"/>
    </source>
</evidence>
<dbReference type="EC" id="3.1.26.4" evidence="6 14"/>
<comment type="function">
    <text evidence="3 14 16">Endonuclease that specifically degrades the RNA of RNA-DNA hybrids.</text>
</comment>